<reference evidence="3" key="1">
    <citation type="journal article" date="2014" name="Science">
        <title>The coffee genome provides insight into the convergent evolution of caffeine biosynthesis.</title>
        <authorList>
            <person name="Denoeud F."/>
            <person name="Carretero-Paulet L."/>
            <person name="Dereeper A."/>
            <person name="Droc G."/>
            <person name="Guyot R."/>
            <person name="Pietrella M."/>
            <person name="Zheng C."/>
            <person name="Alberti A."/>
            <person name="Anthony F."/>
            <person name="Aprea G."/>
            <person name="Aury J.M."/>
            <person name="Bento P."/>
            <person name="Bernard M."/>
            <person name="Bocs S."/>
            <person name="Campa C."/>
            <person name="Cenci A."/>
            <person name="Combes M.C."/>
            <person name="Crouzillat D."/>
            <person name="Da Silva C."/>
            <person name="Daddiego L."/>
            <person name="De Bellis F."/>
            <person name="Dussert S."/>
            <person name="Garsmeur O."/>
            <person name="Gayraud T."/>
            <person name="Guignon V."/>
            <person name="Jahn K."/>
            <person name="Jamilloux V."/>
            <person name="Joet T."/>
            <person name="Labadie K."/>
            <person name="Lan T."/>
            <person name="Leclercq J."/>
            <person name="Lepelley M."/>
            <person name="Leroy T."/>
            <person name="Li L.T."/>
            <person name="Librado P."/>
            <person name="Lopez L."/>
            <person name="Munoz A."/>
            <person name="Noel B."/>
            <person name="Pallavicini A."/>
            <person name="Perrotta G."/>
            <person name="Poncet V."/>
            <person name="Pot D."/>
            <person name="Priyono X."/>
            <person name="Rigoreau M."/>
            <person name="Rouard M."/>
            <person name="Rozas J."/>
            <person name="Tranchant-Dubreuil C."/>
            <person name="VanBuren R."/>
            <person name="Zhang Q."/>
            <person name="Andrade A.C."/>
            <person name="Argout X."/>
            <person name="Bertrand B."/>
            <person name="de Kochko A."/>
            <person name="Graziosi G."/>
            <person name="Henry R.J."/>
            <person name="Jayarama X."/>
            <person name="Ming R."/>
            <person name="Nagai C."/>
            <person name="Rounsley S."/>
            <person name="Sankoff D."/>
            <person name="Giuliano G."/>
            <person name="Albert V.A."/>
            <person name="Wincker P."/>
            <person name="Lashermes P."/>
        </authorList>
    </citation>
    <scope>NUCLEOTIDE SEQUENCE [LARGE SCALE GENOMIC DNA]</scope>
    <source>
        <strain evidence="3">cv. DH200-94</strain>
    </source>
</reference>
<dbReference type="MEROPS" id="M01.005"/>
<dbReference type="PANTHER" id="PTHR46322:SF1">
    <property type="entry name" value="PUROMYCIN-SENSITIVE AMINOPEPTIDASE"/>
    <property type="match status" value="1"/>
</dbReference>
<dbReference type="GO" id="GO:0009507">
    <property type="term" value="C:chloroplast"/>
    <property type="evidence" value="ECO:0007669"/>
    <property type="project" value="TreeGrafter"/>
</dbReference>
<dbReference type="EMBL" id="HG739195">
    <property type="protein sequence ID" value="CDP15847.1"/>
    <property type="molecule type" value="Genomic_DNA"/>
</dbReference>
<dbReference type="AlphaFoldDB" id="A0A068V5L7"/>
<gene>
    <name evidence="2" type="ORF">GSCOC_T00016733001</name>
</gene>
<proteinExistence type="predicted"/>
<name>A0A068V5L7_COFCA</name>
<dbReference type="Proteomes" id="UP000295252">
    <property type="component" value="Chromosome IV"/>
</dbReference>
<dbReference type="Gene3D" id="1.10.390.10">
    <property type="entry name" value="Neutral Protease Domain 2"/>
    <property type="match status" value="1"/>
</dbReference>
<dbReference type="SUPFAM" id="SSF55486">
    <property type="entry name" value="Metalloproteases ('zincins'), catalytic domain"/>
    <property type="match status" value="1"/>
</dbReference>
<organism evidence="2 3">
    <name type="scientific">Coffea canephora</name>
    <name type="common">Robusta coffee</name>
    <dbReference type="NCBI Taxonomy" id="49390"/>
    <lineage>
        <taxon>Eukaryota</taxon>
        <taxon>Viridiplantae</taxon>
        <taxon>Streptophyta</taxon>
        <taxon>Embryophyta</taxon>
        <taxon>Tracheophyta</taxon>
        <taxon>Spermatophyta</taxon>
        <taxon>Magnoliopsida</taxon>
        <taxon>eudicotyledons</taxon>
        <taxon>Gunneridae</taxon>
        <taxon>Pentapetalae</taxon>
        <taxon>asterids</taxon>
        <taxon>lamiids</taxon>
        <taxon>Gentianales</taxon>
        <taxon>Rubiaceae</taxon>
        <taxon>Ixoroideae</taxon>
        <taxon>Gardenieae complex</taxon>
        <taxon>Bertiereae - Coffeeae clade</taxon>
        <taxon>Coffeeae</taxon>
        <taxon>Coffea</taxon>
    </lineage>
</organism>
<dbReference type="STRING" id="49390.A0A068V5L7"/>
<protein>
    <submittedName>
        <fullName evidence="2">Uncharacterized protein</fullName>
    </submittedName>
</protein>
<keyword evidence="1" id="KW-0472">Membrane</keyword>
<keyword evidence="1" id="KW-0812">Transmembrane</keyword>
<keyword evidence="3" id="KW-1185">Reference proteome</keyword>
<dbReference type="PhylomeDB" id="A0A068V5L7"/>
<feature type="transmembrane region" description="Helical" evidence="1">
    <location>
        <begin position="49"/>
        <end position="71"/>
    </location>
</feature>
<dbReference type="InterPro" id="IPR027268">
    <property type="entry name" value="Peptidase_M4/M1_CTD_sf"/>
</dbReference>
<dbReference type="GO" id="GO:0008270">
    <property type="term" value="F:zinc ion binding"/>
    <property type="evidence" value="ECO:0007669"/>
    <property type="project" value="InterPro"/>
</dbReference>
<evidence type="ECO:0000256" key="1">
    <source>
        <dbReference type="SAM" id="Phobius"/>
    </source>
</evidence>
<dbReference type="Gramene" id="CDP15847">
    <property type="protein sequence ID" value="CDP15847"/>
    <property type="gene ID" value="GSCOC_T00016733001"/>
</dbReference>
<dbReference type="InParanoid" id="A0A068V5L7"/>
<accession>A0A068V5L7</accession>
<evidence type="ECO:0000313" key="3">
    <source>
        <dbReference type="Proteomes" id="UP000295252"/>
    </source>
</evidence>
<sequence>MPTDMNFHLMWGSSIVKRIADILKLRIYQYPPIYKADAGPMAHPLRPHFYIKVLILLFLSDIVIFLVFFVCKELNSVFAHLSLKEGLTVFRGPEFSSDVGSNTVKRIADVLKFRIYQYPQDAGPMAHPVQPHSYIKMDNFYTGKLLFHCISE</sequence>
<dbReference type="InterPro" id="IPR012779">
    <property type="entry name" value="Peptidase_M1_pepN"/>
</dbReference>
<keyword evidence="1" id="KW-1133">Transmembrane helix</keyword>
<evidence type="ECO:0000313" key="2">
    <source>
        <dbReference type="EMBL" id="CDP15847.1"/>
    </source>
</evidence>
<dbReference type="PANTHER" id="PTHR46322">
    <property type="entry name" value="PUROMYCIN-SENSITIVE AMINOPEPTIDASE"/>
    <property type="match status" value="1"/>
</dbReference>